<comment type="similarity">
    <text evidence="1">Belongs to the peptidase S33 family.</text>
</comment>
<dbReference type="InterPro" id="IPR029058">
    <property type="entry name" value="AB_hydrolase_fold"/>
</dbReference>
<dbReference type="Proteomes" id="UP000468735">
    <property type="component" value="Unassembled WGS sequence"/>
</dbReference>
<proteinExistence type="inferred from homology"/>
<dbReference type="InterPro" id="IPR000073">
    <property type="entry name" value="AB_hydrolase_1"/>
</dbReference>
<keyword evidence="3 6" id="KW-0378">Hydrolase</keyword>
<keyword evidence="7" id="KW-1185">Reference proteome</keyword>
<protein>
    <submittedName>
        <fullName evidence="6">Alpha/beta hydrolase</fullName>
    </submittedName>
</protein>
<accession>A0A6H9YJV0</accession>
<gene>
    <name evidence="6" type="ORF">F8566_42050</name>
</gene>
<keyword evidence="2" id="KW-0732">Signal</keyword>
<organism evidence="6 7">
    <name type="scientific">Actinomadura rudentiformis</name>
    <dbReference type="NCBI Taxonomy" id="359158"/>
    <lineage>
        <taxon>Bacteria</taxon>
        <taxon>Bacillati</taxon>
        <taxon>Actinomycetota</taxon>
        <taxon>Actinomycetes</taxon>
        <taxon>Streptosporangiales</taxon>
        <taxon>Thermomonosporaceae</taxon>
        <taxon>Actinomadura</taxon>
    </lineage>
</organism>
<evidence type="ECO:0000256" key="2">
    <source>
        <dbReference type="ARBA" id="ARBA00022729"/>
    </source>
</evidence>
<dbReference type="PANTHER" id="PTHR43248:SF29">
    <property type="entry name" value="TRIPEPTIDYL AMINOPEPTIDASE"/>
    <property type="match status" value="1"/>
</dbReference>
<feature type="domain" description="AB hydrolase-1" evidence="4">
    <location>
        <begin position="100"/>
        <end position="271"/>
    </location>
</feature>
<dbReference type="EMBL" id="WBMT01000026">
    <property type="protein sequence ID" value="KAB2341305.1"/>
    <property type="molecule type" value="Genomic_DNA"/>
</dbReference>
<dbReference type="PANTHER" id="PTHR43248">
    <property type="entry name" value="2-SUCCINYL-6-HYDROXY-2,4-CYCLOHEXADIENE-1-CARBOXYLATE SYNTHASE"/>
    <property type="match status" value="1"/>
</dbReference>
<comment type="caution">
    <text evidence="6">The sequence shown here is derived from an EMBL/GenBank/DDBJ whole genome shotgun (WGS) entry which is preliminary data.</text>
</comment>
<dbReference type="InterPro" id="IPR051601">
    <property type="entry name" value="Serine_prot/Carboxylest_S33"/>
</dbReference>
<evidence type="ECO:0000313" key="7">
    <source>
        <dbReference type="Proteomes" id="UP000468735"/>
    </source>
</evidence>
<dbReference type="OrthoDB" id="3930934at2"/>
<evidence type="ECO:0000259" key="5">
    <source>
        <dbReference type="Pfam" id="PF08386"/>
    </source>
</evidence>
<evidence type="ECO:0000256" key="3">
    <source>
        <dbReference type="ARBA" id="ARBA00022801"/>
    </source>
</evidence>
<evidence type="ECO:0000259" key="4">
    <source>
        <dbReference type="Pfam" id="PF00561"/>
    </source>
</evidence>
<evidence type="ECO:0000256" key="1">
    <source>
        <dbReference type="ARBA" id="ARBA00010088"/>
    </source>
</evidence>
<reference evidence="6 7" key="1">
    <citation type="submission" date="2019-09" db="EMBL/GenBank/DDBJ databases">
        <title>Actinomadura physcomitrii sp. nov., a novel actinomycete isolated from moss [Physcomitrium sphaericum (Ludw) Fuernr].</title>
        <authorList>
            <person name="Zhuang X."/>
            <person name="Liu C."/>
        </authorList>
    </citation>
    <scope>NUCLEOTIDE SEQUENCE [LARGE SCALE GENOMIC DNA]</scope>
    <source>
        <strain evidence="6 7">HMC1</strain>
    </source>
</reference>
<dbReference type="Pfam" id="PF00561">
    <property type="entry name" value="Abhydrolase_1"/>
    <property type="match status" value="1"/>
</dbReference>
<dbReference type="SUPFAM" id="SSF53474">
    <property type="entry name" value="alpha/beta-Hydrolases"/>
    <property type="match status" value="1"/>
</dbReference>
<name>A0A6H9YJV0_9ACTN</name>
<sequence length="516" mass="56317">MASPRSLQPRSHSKYRESVFVTRLGRTAGVLIACAAVVVSGSAPVQAAPKKISWKRCADDRTAQCGYVSVPINWGKPKRGRIKIAVARVKAKNPKKRLGVLFVNPGGPGGSGIDFALDRAGLSKQIRERYDIVGFDPRGVGRSHAVKCGNVGKAPRRYPGSQKGFGNLKAYQGKLYKACRKKTGLLYDFLGAGSVARDMDAIRAALGAQKVSYYGRSYGTWLGQRYAEMFPKRVKRMTLDGAMNHQVKGALAFSVDEAKGLEAGFLQFAKWCPTSKHCGLRGKDPVKVLDALMLRAEKGRLHEIGEPKVRLTPPELAQMVRNSMYEPIAWAQLSEELKELSRQKERVVKAYGANEEPDGAFAGILCTDWSFPIKNYKQLADVRAKTRRAAPHVRLNPLGWEAITACIGRPRGAKDPQRPYRIKGVQPILVAGSLGDPATVYPWAVGAQRGIPGAALLTYEGAGHGAYGLSGCARKTIDTYLLNGTKPAPGARCPARMPDFSQMRAEDVPRDSVRRF</sequence>
<dbReference type="GO" id="GO:0016787">
    <property type="term" value="F:hydrolase activity"/>
    <property type="evidence" value="ECO:0007669"/>
    <property type="project" value="UniProtKB-KW"/>
</dbReference>
<dbReference type="Pfam" id="PF08386">
    <property type="entry name" value="Abhydrolase_4"/>
    <property type="match status" value="1"/>
</dbReference>
<dbReference type="InterPro" id="IPR013595">
    <property type="entry name" value="Pept_S33_TAP-like_C"/>
</dbReference>
<feature type="domain" description="Peptidase S33 tripeptidyl aminopeptidase-like C-terminal" evidence="5">
    <location>
        <begin position="404"/>
        <end position="493"/>
    </location>
</feature>
<evidence type="ECO:0000313" key="6">
    <source>
        <dbReference type="EMBL" id="KAB2341305.1"/>
    </source>
</evidence>
<dbReference type="Gene3D" id="3.40.50.1820">
    <property type="entry name" value="alpha/beta hydrolase"/>
    <property type="match status" value="1"/>
</dbReference>
<dbReference type="AlphaFoldDB" id="A0A6H9YJV0"/>